<keyword evidence="2" id="KW-0732">Signal</keyword>
<evidence type="ECO:0000256" key="2">
    <source>
        <dbReference type="SAM" id="SignalP"/>
    </source>
</evidence>
<name>A0A0C1TMK0_9BACT</name>
<accession>A0A0C1TMK0</accession>
<feature type="domain" description="DUF4124" evidence="4">
    <location>
        <begin position="16"/>
        <end position="45"/>
    </location>
</feature>
<gene>
    <name evidence="5" type="ORF">SE37_05530</name>
</gene>
<feature type="domain" description="Transglycosylase SLT" evidence="3">
    <location>
        <begin position="81"/>
        <end position="179"/>
    </location>
</feature>
<dbReference type="Proteomes" id="UP000031433">
    <property type="component" value="Unassembled WGS sequence"/>
</dbReference>
<dbReference type="RefSeq" id="WP_039644399.1">
    <property type="nucleotide sequence ID" value="NZ_JXBL01000001.1"/>
</dbReference>
<dbReference type="EMBL" id="JXBL01000001">
    <property type="protein sequence ID" value="KIE42124.1"/>
    <property type="molecule type" value="Genomic_DNA"/>
</dbReference>
<dbReference type="InterPro" id="IPR023346">
    <property type="entry name" value="Lysozyme-like_dom_sf"/>
</dbReference>
<evidence type="ECO:0000259" key="4">
    <source>
        <dbReference type="Pfam" id="PF13511"/>
    </source>
</evidence>
<sequence>MTKTFTIVVLAGAMICSAGIAPALADIYRYEDEDGVVHFTDAPTDKRFKVFMRDIKRDKKLRTTFRLANCVRDPREFEPIIDQCALEYGVDRSLVKAVIHAESGYNPNALSPKGASGLMQLMPKTAKDLKVANSFDPKENIKGGVRYLRFLLDTFKGDVALALAAYNAGMSRVAQYGGVPPYQETRTYIDRVLSYQKSYQTN</sequence>
<protein>
    <submittedName>
        <fullName evidence="5">Lytic transglycosylase</fullName>
    </submittedName>
</protein>
<evidence type="ECO:0000256" key="1">
    <source>
        <dbReference type="ARBA" id="ARBA00007734"/>
    </source>
</evidence>
<dbReference type="Pfam" id="PF01464">
    <property type="entry name" value="SLT"/>
    <property type="match status" value="1"/>
</dbReference>
<dbReference type="Gene3D" id="1.10.530.10">
    <property type="match status" value="1"/>
</dbReference>
<dbReference type="GO" id="GO:0016020">
    <property type="term" value="C:membrane"/>
    <property type="evidence" value="ECO:0007669"/>
    <property type="project" value="InterPro"/>
</dbReference>
<dbReference type="Pfam" id="PF13511">
    <property type="entry name" value="DUF4124"/>
    <property type="match status" value="1"/>
</dbReference>
<dbReference type="PANTHER" id="PTHR37423:SF2">
    <property type="entry name" value="MEMBRANE-BOUND LYTIC MUREIN TRANSGLYCOSYLASE C"/>
    <property type="match status" value="1"/>
</dbReference>
<dbReference type="PANTHER" id="PTHR37423">
    <property type="entry name" value="SOLUBLE LYTIC MUREIN TRANSGLYCOSYLASE-RELATED"/>
    <property type="match status" value="1"/>
</dbReference>
<dbReference type="InterPro" id="IPR025392">
    <property type="entry name" value="DUF4124"/>
</dbReference>
<dbReference type="SUPFAM" id="SSF53955">
    <property type="entry name" value="Lysozyme-like"/>
    <property type="match status" value="1"/>
</dbReference>
<evidence type="ECO:0000313" key="6">
    <source>
        <dbReference type="Proteomes" id="UP000031433"/>
    </source>
</evidence>
<feature type="chain" id="PRO_5002153094" evidence="2">
    <location>
        <begin position="26"/>
        <end position="202"/>
    </location>
</feature>
<feature type="signal peptide" evidence="2">
    <location>
        <begin position="1"/>
        <end position="25"/>
    </location>
</feature>
<dbReference type="InterPro" id="IPR008258">
    <property type="entry name" value="Transglycosylase_SLT_dom_1"/>
</dbReference>
<comment type="caution">
    <text evidence="5">The sequence shown here is derived from an EMBL/GenBank/DDBJ whole genome shotgun (WGS) entry which is preliminary data.</text>
</comment>
<proteinExistence type="inferred from homology"/>
<dbReference type="CDD" id="cd00254">
    <property type="entry name" value="LT-like"/>
    <property type="match status" value="1"/>
</dbReference>
<dbReference type="PROSITE" id="PS00922">
    <property type="entry name" value="TRANSGLYCOSYLASE"/>
    <property type="match status" value="1"/>
</dbReference>
<dbReference type="GO" id="GO:0000270">
    <property type="term" value="P:peptidoglycan metabolic process"/>
    <property type="evidence" value="ECO:0007669"/>
    <property type="project" value="InterPro"/>
</dbReference>
<comment type="similarity">
    <text evidence="1">Belongs to the transglycosylase Slt family.</text>
</comment>
<keyword evidence="6" id="KW-1185">Reference proteome</keyword>
<organism evidence="5 6">
    <name type="scientific">Geobacter soli</name>
    <dbReference type="NCBI Taxonomy" id="1510391"/>
    <lineage>
        <taxon>Bacteria</taxon>
        <taxon>Pseudomonadati</taxon>
        <taxon>Thermodesulfobacteriota</taxon>
        <taxon>Desulfuromonadia</taxon>
        <taxon>Geobacterales</taxon>
        <taxon>Geobacteraceae</taxon>
        <taxon>Geobacter</taxon>
    </lineage>
</organism>
<dbReference type="GO" id="GO:0008933">
    <property type="term" value="F:peptidoglycan lytic transglycosylase activity"/>
    <property type="evidence" value="ECO:0007669"/>
    <property type="project" value="InterPro"/>
</dbReference>
<reference evidence="5 6" key="1">
    <citation type="submission" date="2015-01" db="EMBL/GenBank/DDBJ databases">
        <title>Genome sequence of the anaerobic bacterium Geobacter soli GSS01, a dissimilatory Fe(III) reducer from soil.</title>
        <authorList>
            <person name="Yang G."/>
            <person name="Zhou S."/>
        </authorList>
    </citation>
    <scope>NUCLEOTIDE SEQUENCE [LARGE SCALE GENOMIC DNA]</scope>
    <source>
        <strain evidence="5 6">GSS01</strain>
    </source>
</reference>
<evidence type="ECO:0000259" key="3">
    <source>
        <dbReference type="Pfam" id="PF01464"/>
    </source>
</evidence>
<evidence type="ECO:0000313" key="5">
    <source>
        <dbReference type="EMBL" id="KIE42124.1"/>
    </source>
</evidence>
<dbReference type="InterPro" id="IPR000189">
    <property type="entry name" value="Transglyc_AS"/>
</dbReference>
<dbReference type="AlphaFoldDB" id="A0A0C1TMK0"/>